<dbReference type="PANTHER" id="PTHR30026">
    <property type="entry name" value="OUTER MEMBRANE PROTEIN TOLC"/>
    <property type="match status" value="1"/>
</dbReference>
<reference evidence="11 12" key="1">
    <citation type="submission" date="2016-11" db="EMBL/GenBank/DDBJ databases">
        <authorList>
            <person name="Jaros S."/>
            <person name="Januszkiewicz K."/>
            <person name="Wedrychowicz H."/>
        </authorList>
    </citation>
    <scope>NUCLEOTIDE SEQUENCE [LARGE SCALE GENOMIC DNA]</scope>
    <source>
        <strain evidence="11 12">LMG 26898</strain>
    </source>
</reference>
<dbReference type="AlphaFoldDB" id="A0A1M7Q7F9"/>
<evidence type="ECO:0000256" key="4">
    <source>
        <dbReference type="ARBA" id="ARBA00022452"/>
    </source>
</evidence>
<keyword evidence="4" id="KW-1134">Transmembrane beta strand</keyword>
<dbReference type="GO" id="GO:1990281">
    <property type="term" value="C:efflux pump complex"/>
    <property type="evidence" value="ECO:0007669"/>
    <property type="project" value="TreeGrafter"/>
</dbReference>
<dbReference type="Gene3D" id="1.20.1600.10">
    <property type="entry name" value="Outer membrane efflux proteins (OEP)"/>
    <property type="match status" value="1"/>
</dbReference>
<keyword evidence="5" id="KW-0812">Transmembrane</keyword>
<feature type="region of interest" description="Disordered" evidence="9">
    <location>
        <begin position="21"/>
        <end position="43"/>
    </location>
</feature>
<dbReference type="GO" id="GO:0015288">
    <property type="term" value="F:porin activity"/>
    <property type="evidence" value="ECO:0007669"/>
    <property type="project" value="TreeGrafter"/>
</dbReference>
<keyword evidence="8" id="KW-0175">Coiled coil</keyword>
<feature type="coiled-coil region" evidence="8">
    <location>
        <begin position="133"/>
        <end position="192"/>
    </location>
</feature>
<feature type="signal peptide" evidence="10">
    <location>
        <begin position="1"/>
        <end position="20"/>
    </location>
</feature>
<evidence type="ECO:0000256" key="7">
    <source>
        <dbReference type="ARBA" id="ARBA00023237"/>
    </source>
</evidence>
<comment type="subcellular location">
    <subcellularLocation>
        <location evidence="1">Cell outer membrane</location>
    </subcellularLocation>
</comment>
<keyword evidence="3" id="KW-0813">Transport</keyword>
<feature type="chain" id="PRO_5012410133" evidence="10">
    <location>
        <begin position="21"/>
        <end position="475"/>
    </location>
</feature>
<evidence type="ECO:0000256" key="2">
    <source>
        <dbReference type="ARBA" id="ARBA00007613"/>
    </source>
</evidence>
<dbReference type="RefSeq" id="WP_073171825.1">
    <property type="nucleotide sequence ID" value="NZ_FRDA01000019.1"/>
</dbReference>
<sequence length="475" mass="52119">MIVRLLPCLLVGMLAFQAHAAEPKTAEPKTAEPSKPKPAPKGVSAVEYSADLMQLYRESRLEDPRVLASYSRAQSSKEQQREALGGLLPQITANAGANRIKQVNETTNQIYNSENYSVTLSQHLYNKAAWENYQRYKSLAKQSASESEEAQAEATVDLAQRYFAALAADDELELVQAERRATQKNLDRVNALYAKQLAMITDKLDIQARVDSLAAQEVDARNQVRVTRAALSEIVGRPVKEKLSRVRNDVELQVSAESLDSWVQLAVNSNPQIRAGESAVEAAEAALRGGKGAHYPTLSLNLSAQNTNEGYNNALAPKTDSYVAGIGLQVPIYSGGSASARVRGLYQDQTTAELQMEATRRQVVKETTNAYLTADSSVEKIRANRNALASAEQSSIASQAAFSYGVVNAVDVLTATQNEFKARRDLLKTQYDFITNLFILNRWAGKLSEESVESVNVWLSNNSKTDSVPDRNSKQ</sequence>
<evidence type="ECO:0000256" key="10">
    <source>
        <dbReference type="SAM" id="SignalP"/>
    </source>
</evidence>
<dbReference type="NCBIfam" id="TIGR01844">
    <property type="entry name" value="type_I_sec_TolC"/>
    <property type="match status" value="1"/>
</dbReference>
<dbReference type="EMBL" id="FRDA01000019">
    <property type="protein sequence ID" value="SHN26463.1"/>
    <property type="molecule type" value="Genomic_DNA"/>
</dbReference>
<dbReference type="PANTHER" id="PTHR30026:SF20">
    <property type="entry name" value="OUTER MEMBRANE PROTEIN TOLC"/>
    <property type="match status" value="1"/>
</dbReference>
<evidence type="ECO:0000313" key="12">
    <source>
        <dbReference type="Proteomes" id="UP000183983"/>
    </source>
</evidence>
<dbReference type="Proteomes" id="UP000183983">
    <property type="component" value="Unassembled WGS sequence"/>
</dbReference>
<dbReference type="GO" id="GO:0009279">
    <property type="term" value="C:cell outer membrane"/>
    <property type="evidence" value="ECO:0007669"/>
    <property type="project" value="UniProtKB-SubCell"/>
</dbReference>
<accession>A0A1M7Q7F9</accession>
<evidence type="ECO:0000256" key="5">
    <source>
        <dbReference type="ARBA" id="ARBA00022692"/>
    </source>
</evidence>
<proteinExistence type="inferred from homology"/>
<protein>
    <submittedName>
        <fullName evidence="11">Outer membrane protein</fullName>
    </submittedName>
</protein>
<keyword evidence="7" id="KW-0998">Cell outer membrane</keyword>
<evidence type="ECO:0000256" key="1">
    <source>
        <dbReference type="ARBA" id="ARBA00004442"/>
    </source>
</evidence>
<dbReference type="STRING" id="1190415.SAMN05216593_11963"/>
<evidence type="ECO:0000256" key="3">
    <source>
        <dbReference type="ARBA" id="ARBA00022448"/>
    </source>
</evidence>
<evidence type="ECO:0000313" key="11">
    <source>
        <dbReference type="EMBL" id="SHN26463.1"/>
    </source>
</evidence>
<dbReference type="GO" id="GO:0015562">
    <property type="term" value="F:efflux transmembrane transporter activity"/>
    <property type="evidence" value="ECO:0007669"/>
    <property type="project" value="InterPro"/>
</dbReference>
<evidence type="ECO:0000256" key="6">
    <source>
        <dbReference type="ARBA" id="ARBA00023136"/>
    </source>
</evidence>
<dbReference type="InterPro" id="IPR051906">
    <property type="entry name" value="TolC-like"/>
</dbReference>
<dbReference type="SUPFAM" id="SSF56954">
    <property type="entry name" value="Outer membrane efflux proteins (OEP)"/>
    <property type="match status" value="1"/>
</dbReference>
<organism evidence="11 12">
    <name type="scientific">Pseudomonas asturiensis</name>
    <dbReference type="NCBI Taxonomy" id="1190415"/>
    <lineage>
        <taxon>Bacteria</taxon>
        <taxon>Pseudomonadati</taxon>
        <taxon>Pseudomonadota</taxon>
        <taxon>Gammaproteobacteria</taxon>
        <taxon>Pseudomonadales</taxon>
        <taxon>Pseudomonadaceae</taxon>
        <taxon>Pseudomonas</taxon>
    </lineage>
</organism>
<keyword evidence="6" id="KW-0472">Membrane</keyword>
<evidence type="ECO:0000256" key="8">
    <source>
        <dbReference type="SAM" id="Coils"/>
    </source>
</evidence>
<name>A0A1M7Q7F9_9PSED</name>
<keyword evidence="10" id="KW-0732">Signal</keyword>
<evidence type="ECO:0000256" key="9">
    <source>
        <dbReference type="SAM" id="MobiDB-lite"/>
    </source>
</evidence>
<feature type="compositionally biased region" description="Basic and acidic residues" evidence="9">
    <location>
        <begin position="21"/>
        <end position="35"/>
    </location>
</feature>
<gene>
    <name evidence="11" type="ORF">SAMN05216593_11963</name>
</gene>
<dbReference type="InterPro" id="IPR010130">
    <property type="entry name" value="T1SS_OMP_TolC"/>
</dbReference>
<dbReference type="Pfam" id="PF02321">
    <property type="entry name" value="OEP"/>
    <property type="match status" value="2"/>
</dbReference>
<comment type="similarity">
    <text evidence="2">Belongs to the outer membrane factor (OMF) (TC 1.B.17) family.</text>
</comment>
<dbReference type="InterPro" id="IPR003423">
    <property type="entry name" value="OMP_efflux"/>
</dbReference>